<dbReference type="KEGG" id="adl:AURDEDRAFT_37820"/>
<protein>
    <submittedName>
        <fullName evidence="2">Uncharacterized protein</fullName>
    </submittedName>
</protein>
<dbReference type="InterPro" id="IPR036397">
    <property type="entry name" value="RNaseH_sf"/>
</dbReference>
<evidence type="ECO:0000313" key="1">
    <source>
        <dbReference type="EMBL" id="EJD33470.1"/>
    </source>
</evidence>
<dbReference type="AlphaFoldDB" id="J0WNX4"/>
<feature type="non-terminal residue" evidence="2">
    <location>
        <position position="1"/>
    </location>
</feature>
<dbReference type="OrthoDB" id="3230070at2759"/>
<keyword evidence="3" id="KW-1185">Reference proteome</keyword>
<evidence type="ECO:0000313" key="3">
    <source>
        <dbReference type="Proteomes" id="UP000006514"/>
    </source>
</evidence>
<dbReference type="KEGG" id="adl:AURDEDRAFT_39586"/>
<reference evidence="3" key="2">
    <citation type="journal article" date="2012" name="Science">
        <title>The Paleozoic origin of enzymatic lignin decomposition reconstructed from 31 fungal genomes.</title>
        <authorList>
            <person name="Floudas D."/>
            <person name="Binder M."/>
            <person name="Riley R."/>
            <person name="Barry K."/>
            <person name="Blanchette R.A."/>
            <person name="Henrissat B."/>
            <person name="Martinez A.T."/>
            <person name="Otillar R."/>
            <person name="Spatafora J.W."/>
            <person name="Yadav J.S."/>
            <person name="Aerts A."/>
            <person name="Benoit I."/>
            <person name="Boyd A."/>
            <person name="Carlson A."/>
            <person name="Copeland A."/>
            <person name="Coutinho P.M."/>
            <person name="de Vries R.P."/>
            <person name="Ferreira P."/>
            <person name="Findley K."/>
            <person name="Foster B."/>
            <person name="Gaskell J."/>
            <person name="Glotzer D."/>
            <person name="Gorecki P."/>
            <person name="Heitman J."/>
            <person name="Hesse C."/>
            <person name="Hori C."/>
            <person name="Igarashi K."/>
            <person name="Jurgens J.A."/>
            <person name="Kallen N."/>
            <person name="Kersten P."/>
            <person name="Kohler A."/>
            <person name="Kuees U."/>
            <person name="Kumar T.K.A."/>
            <person name="Kuo A."/>
            <person name="LaButti K."/>
            <person name="Larrondo L.F."/>
            <person name="Lindquist E."/>
            <person name="Ling A."/>
            <person name="Lombard V."/>
            <person name="Lucas S."/>
            <person name="Lundell T."/>
            <person name="Martin R."/>
            <person name="McLaughlin D.J."/>
            <person name="Morgenstern I."/>
            <person name="Morin E."/>
            <person name="Murat C."/>
            <person name="Nagy L.G."/>
            <person name="Nolan M."/>
            <person name="Ohm R.A."/>
            <person name="Patyshakuliyeva A."/>
            <person name="Rokas A."/>
            <person name="Ruiz-Duenas F.J."/>
            <person name="Sabat G."/>
            <person name="Salamov A."/>
            <person name="Samejima M."/>
            <person name="Schmutz J."/>
            <person name="Slot J.C."/>
            <person name="St John F."/>
            <person name="Stenlid J."/>
            <person name="Sun H."/>
            <person name="Sun S."/>
            <person name="Syed K."/>
            <person name="Tsang A."/>
            <person name="Wiebenga A."/>
            <person name="Young D."/>
            <person name="Pisabarro A."/>
            <person name="Eastwood D.C."/>
            <person name="Martin F."/>
            <person name="Cullen D."/>
            <person name="Grigoriev I.V."/>
            <person name="Hibbett D.S."/>
        </authorList>
    </citation>
    <scope>NUCLEOTIDE SEQUENCE [LARGE SCALE GENOMIC DNA]</scope>
    <source>
        <strain evidence="3">TFB10046</strain>
    </source>
</reference>
<organism evidence="2 3">
    <name type="scientific">Auricularia subglabra (strain TFB-10046 / SS5)</name>
    <name type="common">White-rot fungus</name>
    <name type="synonym">Auricularia delicata (strain TFB10046)</name>
    <dbReference type="NCBI Taxonomy" id="717982"/>
    <lineage>
        <taxon>Eukaryota</taxon>
        <taxon>Fungi</taxon>
        <taxon>Dikarya</taxon>
        <taxon>Basidiomycota</taxon>
        <taxon>Agaricomycotina</taxon>
        <taxon>Agaricomycetes</taxon>
        <taxon>Auriculariales</taxon>
        <taxon>Auriculariaceae</taxon>
        <taxon>Auricularia</taxon>
    </lineage>
</organism>
<evidence type="ECO:0000313" key="2">
    <source>
        <dbReference type="EMBL" id="EJD33552.1"/>
    </source>
</evidence>
<dbReference type="EMBL" id="JH688212">
    <property type="protein sequence ID" value="EJD33470.1"/>
    <property type="molecule type" value="Genomic_DNA"/>
</dbReference>
<proteinExistence type="predicted"/>
<gene>
    <name evidence="2" type="ORF">AURDEDRAFT_37820</name>
    <name evidence="1" type="ORF">AURDEDRAFT_39586</name>
</gene>
<dbReference type="GO" id="GO:0003676">
    <property type="term" value="F:nucleic acid binding"/>
    <property type="evidence" value="ECO:0007669"/>
    <property type="project" value="InterPro"/>
</dbReference>
<dbReference type="InterPro" id="IPR012337">
    <property type="entry name" value="RNaseH-like_sf"/>
</dbReference>
<name>J0WNX4_AURST</name>
<dbReference type="Proteomes" id="UP000006514">
    <property type="component" value="Unassembled WGS sequence"/>
</dbReference>
<reference evidence="2" key="1">
    <citation type="submission" date="2011-12" db="EMBL/GenBank/DDBJ databases">
        <title>Diversity and evolution of the wood decay enzymatic apparatus in saprotrophic Agaricomycotina.</title>
        <authorList>
            <consortium name="US DOE Joint Genome Institute (JGI-PGF)"/>
            <person name="Floudas D."/>
            <person name="Binder M."/>
            <person name="Riley R."/>
            <person name="Barry K."/>
            <person name="Blanchette R.A."/>
            <person name="Henrissat B."/>
            <person name="Martinez A.T."/>
            <person name="Ortillar R."/>
            <person name="Spatafora J.W."/>
            <person name="Yadav J.S."/>
            <person name="Aerts A."/>
            <person name="Benoit I."/>
            <person name="Boyd A."/>
            <person name="Carlson A."/>
            <person name="Copeland A."/>
            <person name="Coutinho P.M."/>
            <person name="Coutinho P."/>
            <person name="Ferreira P."/>
            <person name="Findley K."/>
            <person name="Foster B."/>
            <person name="Gaskell J."/>
            <person name="Glotzer D."/>
            <person name="Gorecki P."/>
            <person name="Heitman J."/>
            <person name="Hesse C."/>
            <person name="Hori C."/>
            <person name="Igarashi K."/>
            <person name="Jurgens J.A."/>
            <person name="Kallen N."/>
            <person name="Kersten P."/>
            <person name="Khajamohiddin S."/>
            <person name="Kohler A."/>
            <person name="Kues U."/>
            <person name="Kues U."/>
            <person name="Kuo A."/>
            <person name="LaButti K."/>
            <person name="Larrondo L.F."/>
            <person name="Lindquist E."/>
            <person name="Ling A."/>
            <person name="Lucas S."/>
            <person name="Lundell T."/>
            <person name="Martin R."/>
            <person name="McLaughlin D.J."/>
            <person name="Morgenstern I."/>
            <person name="Morin E."/>
            <person name="Murat C."/>
            <person name="Nolan M."/>
            <person name="Ohm R.A."/>
            <person name="Patyshakuliyeva A."/>
            <person name="Rokas A."/>
            <person name="Ruiz-Duenas F.J."/>
            <person name="Sabat G."/>
            <person name="Salamov A."/>
            <person name="Samejima M."/>
            <person name="Schmutz J."/>
            <person name="Slot J.C."/>
            <person name="John F.S."/>
            <person name="Stenlid J."/>
            <person name="Sun H."/>
            <person name="Sun S."/>
            <person name="Tsang A."/>
            <person name="Wiebenga A."/>
            <person name="Young D."/>
            <person name="Pisabarro A."/>
            <person name="Eastwood D.C."/>
            <person name="Martin F."/>
            <person name="Cullen D."/>
            <person name="Grigoriev I.V."/>
            <person name="Grigoriev I."/>
        </authorList>
    </citation>
    <scope>NUCLEOTIDE SEQUENCE</scope>
    <source>
        <strain evidence="2">TFB-10046 SS5</strain>
    </source>
</reference>
<dbReference type="SUPFAM" id="SSF53098">
    <property type="entry name" value="Ribonuclease H-like"/>
    <property type="match status" value="1"/>
</dbReference>
<feature type="non-terminal residue" evidence="2">
    <location>
        <position position="72"/>
    </location>
</feature>
<dbReference type="EMBL" id="JH688178">
    <property type="protein sequence ID" value="EJD33552.1"/>
    <property type="molecule type" value="Genomic_DNA"/>
</dbReference>
<sequence>FFADNESSIRTILKRRLAAGQVFSIAFTQHVEELLLGDERRRVSVEWVPGHEDVAGQEATDRLAKAGTRRAT</sequence>
<dbReference type="Gene3D" id="3.30.420.10">
    <property type="entry name" value="Ribonuclease H-like superfamily/Ribonuclease H"/>
    <property type="match status" value="1"/>
</dbReference>
<accession>J0WNX4</accession>